<keyword evidence="4" id="KW-0496">Mitochondrion</keyword>
<dbReference type="FunFam" id="3.30.1320.10:FF:000004">
    <property type="entry name" value="28S ribosomal protein S16, mitochondrial"/>
    <property type="match status" value="1"/>
</dbReference>
<comment type="similarity">
    <text evidence="2">Belongs to the bacterial ribosomal protein bS16 family.</text>
</comment>
<keyword evidence="5" id="KW-0687">Ribonucleoprotein</keyword>
<dbReference type="InterPro" id="IPR000307">
    <property type="entry name" value="Ribosomal_bS16"/>
</dbReference>
<dbReference type="PANTHER" id="PTHR12919:SF20">
    <property type="entry name" value="SMALL RIBOSOMAL SUBUNIT PROTEIN BS16M"/>
    <property type="match status" value="1"/>
</dbReference>
<sequence length="142" mass="16050">MRKLVIPKYYGRPSIGLALFGCTNRPFYHVCVFPDRALGRRYESNILEQVGTFDPLPNQKNEKLVALNFGRLKYWIGERNAHISVPVLELLGLSGLFPIHPKSFIRAKDNRQLIADQQLKIAAEAAEAEKIAEEQSSSSQPQ</sequence>
<dbReference type="Pfam" id="PF00886">
    <property type="entry name" value="Ribosomal_S16"/>
    <property type="match status" value="1"/>
</dbReference>
<dbReference type="GO" id="GO:0032543">
    <property type="term" value="P:mitochondrial translation"/>
    <property type="evidence" value="ECO:0007669"/>
    <property type="project" value="TreeGrafter"/>
</dbReference>
<keyword evidence="3" id="KW-0689">Ribosomal protein</keyword>
<evidence type="ECO:0000256" key="4">
    <source>
        <dbReference type="ARBA" id="ARBA00023128"/>
    </source>
</evidence>
<reference evidence="9" key="1">
    <citation type="submission" date="2010-08" db="EMBL/GenBank/DDBJ databases">
        <authorList>
            <consortium name="Caenorhabditis japonica Sequencing Consortium"/>
            <person name="Wilson R.K."/>
        </authorList>
    </citation>
    <scope>NUCLEOTIDE SEQUENCE [LARGE SCALE GENOMIC DNA]</scope>
    <source>
        <strain evidence="9">DF5081</strain>
    </source>
</reference>
<dbReference type="SUPFAM" id="SSF54565">
    <property type="entry name" value="Ribosomal protein S16"/>
    <property type="match status" value="1"/>
</dbReference>
<dbReference type="GO" id="GO:0005743">
    <property type="term" value="C:mitochondrial inner membrane"/>
    <property type="evidence" value="ECO:0007669"/>
    <property type="project" value="UniProtKB-ARBA"/>
</dbReference>
<name>A0A8R1HLF7_CAEJA</name>
<evidence type="ECO:0000256" key="1">
    <source>
        <dbReference type="ARBA" id="ARBA00004173"/>
    </source>
</evidence>
<organism evidence="8 9">
    <name type="scientific">Caenorhabditis japonica</name>
    <dbReference type="NCBI Taxonomy" id="281687"/>
    <lineage>
        <taxon>Eukaryota</taxon>
        <taxon>Metazoa</taxon>
        <taxon>Ecdysozoa</taxon>
        <taxon>Nematoda</taxon>
        <taxon>Chromadorea</taxon>
        <taxon>Rhabditida</taxon>
        <taxon>Rhabditina</taxon>
        <taxon>Rhabditomorpha</taxon>
        <taxon>Rhabditoidea</taxon>
        <taxon>Rhabditidae</taxon>
        <taxon>Peloderinae</taxon>
        <taxon>Caenorhabditis</taxon>
    </lineage>
</organism>
<evidence type="ECO:0000256" key="3">
    <source>
        <dbReference type="ARBA" id="ARBA00022980"/>
    </source>
</evidence>
<evidence type="ECO:0000256" key="2">
    <source>
        <dbReference type="ARBA" id="ARBA00006668"/>
    </source>
</evidence>
<dbReference type="InterPro" id="IPR023803">
    <property type="entry name" value="Ribosomal_bS16_dom_sf"/>
</dbReference>
<evidence type="ECO:0000256" key="7">
    <source>
        <dbReference type="ARBA" id="ARBA00035438"/>
    </source>
</evidence>
<evidence type="ECO:0000313" key="8">
    <source>
        <dbReference type="EnsemblMetazoa" id="CJA05176.1"/>
    </source>
</evidence>
<dbReference type="PANTHER" id="PTHR12919">
    <property type="entry name" value="30S RIBOSOMAL PROTEIN S16"/>
    <property type="match status" value="1"/>
</dbReference>
<evidence type="ECO:0000313" key="9">
    <source>
        <dbReference type="Proteomes" id="UP000005237"/>
    </source>
</evidence>
<dbReference type="Gene3D" id="3.30.1320.10">
    <property type="match status" value="1"/>
</dbReference>
<dbReference type="Proteomes" id="UP000005237">
    <property type="component" value="Unassembled WGS sequence"/>
</dbReference>
<dbReference type="GO" id="GO:0003735">
    <property type="term" value="F:structural constituent of ribosome"/>
    <property type="evidence" value="ECO:0007669"/>
    <property type="project" value="InterPro"/>
</dbReference>
<dbReference type="GO" id="GO:0005763">
    <property type="term" value="C:mitochondrial small ribosomal subunit"/>
    <property type="evidence" value="ECO:0007669"/>
    <property type="project" value="TreeGrafter"/>
</dbReference>
<comment type="subcellular location">
    <subcellularLocation>
        <location evidence="1">Mitochondrion</location>
    </subcellularLocation>
</comment>
<reference evidence="8" key="2">
    <citation type="submission" date="2022-06" db="UniProtKB">
        <authorList>
            <consortium name="EnsemblMetazoa"/>
        </authorList>
    </citation>
    <scope>IDENTIFICATION</scope>
    <source>
        <strain evidence="8">DF5081</strain>
    </source>
</reference>
<proteinExistence type="inferred from homology"/>
<protein>
    <recommendedName>
        <fullName evidence="6">Small ribosomal subunit protein bS16m</fullName>
    </recommendedName>
    <alternativeName>
        <fullName evidence="7">28S ribosomal protein S16, mitochondrial</fullName>
    </alternativeName>
</protein>
<evidence type="ECO:0000256" key="5">
    <source>
        <dbReference type="ARBA" id="ARBA00023274"/>
    </source>
</evidence>
<dbReference type="AlphaFoldDB" id="A0A8R1HLF7"/>
<evidence type="ECO:0000256" key="6">
    <source>
        <dbReference type="ARBA" id="ARBA00035263"/>
    </source>
</evidence>
<accession>A0A8R1HLF7</accession>
<keyword evidence="9" id="KW-1185">Reference proteome</keyword>
<dbReference type="EnsemblMetazoa" id="CJA05176.1">
    <property type="protein sequence ID" value="CJA05176.1"/>
    <property type="gene ID" value="WBGene00124380"/>
</dbReference>